<evidence type="ECO:0000313" key="2">
    <source>
        <dbReference type="Proteomes" id="UP000570474"/>
    </source>
</evidence>
<accession>A0A847RC25</accession>
<keyword evidence="2" id="KW-1185">Reference proteome</keyword>
<organism evidence="1 2">
    <name type="scientific">Chitinophaga varians</name>
    <dbReference type="NCBI Taxonomy" id="2202339"/>
    <lineage>
        <taxon>Bacteria</taxon>
        <taxon>Pseudomonadati</taxon>
        <taxon>Bacteroidota</taxon>
        <taxon>Chitinophagia</taxon>
        <taxon>Chitinophagales</taxon>
        <taxon>Chitinophagaceae</taxon>
        <taxon>Chitinophaga</taxon>
    </lineage>
</organism>
<gene>
    <name evidence="1" type="ORF">HGH92_09905</name>
</gene>
<dbReference type="AlphaFoldDB" id="A0A847RC25"/>
<dbReference type="Proteomes" id="UP000570474">
    <property type="component" value="Unassembled WGS sequence"/>
</dbReference>
<dbReference type="RefSeq" id="WP_168870564.1">
    <property type="nucleotide sequence ID" value="NZ_JABAIA010000001.1"/>
</dbReference>
<name>A0A847RC25_9BACT</name>
<proteinExistence type="predicted"/>
<sequence>MIIQNRLCYPAKKLRWTENIAKTAIRLFGPHENKIAGTAFTAVGQRKVHPVHEEG</sequence>
<comment type="caution">
    <text evidence="1">The sequence shown here is derived from an EMBL/GenBank/DDBJ whole genome shotgun (WGS) entry which is preliminary data.</text>
</comment>
<protein>
    <submittedName>
        <fullName evidence="1">Uncharacterized protein</fullName>
    </submittedName>
</protein>
<dbReference type="EMBL" id="JABAIA010000001">
    <property type="protein sequence ID" value="NLR64619.1"/>
    <property type="molecule type" value="Genomic_DNA"/>
</dbReference>
<evidence type="ECO:0000313" key="1">
    <source>
        <dbReference type="EMBL" id="NLR64619.1"/>
    </source>
</evidence>
<reference evidence="1 2" key="1">
    <citation type="submission" date="2020-04" db="EMBL/GenBank/DDBJ databases">
        <authorList>
            <person name="Yin C."/>
        </authorList>
    </citation>
    <scope>NUCLEOTIDE SEQUENCE [LARGE SCALE GENOMIC DNA]</scope>
    <source>
        <strain evidence="1 2">Ae27</strain>
    </source>
</reference>